<dbReference type="Gene3D" id="3.40.50.300">
    <property type="entry name" value="P-loop containing nucleotide triphosphate hydrolases"/>
    <property type="match status" value="1"/>
</dbReference>
<feature type="domain" description="HTH luxR-type" evidence="1">
    <location>
        <begin position="703"/>
        <end position="768"/>
    </location>
</feature>
<dbReference type="Gene3D" id="1.10.10.10">
    <property type="entry name" value="Winged helix-like DNA-binding domain superfamily/Winged helix DNA-binding domain"/>
    <property type="match status" value="1"/>
</dbReference>
<dbReference type="PANTHER" id="PTHR47691:SF3">
    <property type="entry name" value="HTH-TYPE TRANSCRIPTIONAL REGULATOR RV0890C-RELATED"/>
    <property type="match status" value="1"/>
</dbReference>
<dbReference type="SUPFAM" id="SSF52540">
    <property type="entry name" value="P-loop containing nucleoside triphosphate hydrolases"/>
    <property type="match status" value="1"/>
</dbReference>
<dbReference type="GO" id="GO:0043531">
    <property type="term" value="F:ADP binding"/>
    <property type="evidence" value="ECO:0007669"/>
    <property type="project" value="InterPro"/>
</dbReference>
<comment type="caution">
    <text evidence="2">The sequence shown here is derived from an EMBL/GenBank/DDBJ whole genome shotgun (WGS) entry which is preliminary data.</text>
</comment>
<dbReference type="CDD" id="cd06170">
    <property type="entry name" value="LuxR_C_like"/>
    <property type="match status" value="1"/>
</dbReference>
<dbReference type="InterPro" id="IPR058852">
    <property type="entry name" value="HTH_77"/>
</dbReference>
<dbReference type="SMART" id="SM00421">
    <property type="entry name" value="HTH_LUXR"/>
    <property type="match status" value="1"/>
</dbReference>
<dbReference type="Pfam" id="PF00196">
    <property type="entry name" value="GerE"/>
    <property type="match status" value="1"/>
</dbReference>
<dbReference type="OrthoDB" id="136365at2"/>
<organism evidence="2 3">
    <name type="scientific">Rhodococcus xishaensis</name>
    <dbReference type="NCBI Taxonomy" id="2487364"/>
    <lineage>
        <taxon>Bacteria</taxon>
        <taxon>Bacillati</taxon>
        <taxon>Actinomycetota</taxon>
        <taxon>Actinomycetes</taxon>
        <taxon>Mycobacteriales</taxon>
        <taxon>Nocardiaceae</taxon>
        <taxon>Rhodococcus</taxon>
    </lineage>
</organism>
<accession>A0A3S3A206</accession>
<dbReference type="EMBL" id="RKLO01000007">
    <property type="protein sequence ID" value="RVW00272.1"/>
    <property type="molecule type" value="Genomic_DNA"/>
</dbReference>
<dbReference type="InterPro" id="IPR016032">
    <property type="entry name" value="Sig_transdc_resp-reg_C-effctor"/>
</dbReference>
<dbReference type="Pfam" id="PF13401">
    <property type="entry name" value="AAA_22"/>
    <property type="match status" value="1"/>
</dbReference>
<dbReference type="InterPro" id="IPR036388">
    <property type="entry name" value="WH-like_DNA-bd_sf"/>
</dbReference>
<dbReference type="Proteomes" id="UP000283479">
    <property type="component" value="Unassembled WGS sequence"/>
</dbReference>
<dbReference type="RefSeq" id="WP_127955764.1">
    <property type="nucleotide sequence ID" value="NZ_RKLO01000007.1"/>
</dbReference>
<reference evidence="2 3" key="1">
    <citation type="submission" date="2018-11" db="EMBL/GenBank/DDBJ databases">
        <title>Rhodococcus spongicola sp. nov. and Rhodococcus xishaensis sp. nov. from marine sponges.</title>
        <authorList>
            <person name="Li L."/>
            <person name="Lin H.W."/>
        </authorList>
    </citation>
    <scope>NUCLEOTIDE SEQUENCE [LARGE SCALE GENOMIC DNA]</scope>
    <source>
        <strain evidence="2 3">LHW51113</strain>
    </source>
</reference>
<dbReference type="SUPFAM" id="SSF46894">
    <property type="entry name" value="C-terminal effector domain of the bipartite response regulators"/>
    <property type="match status" value="1"/>
</dbReference>
<protein>
    <submittedName>
        <fullName evidence="2">LuxR family transcriptional regulator</fullName>
    </submittedName>
</protein>
<dbReference type="InterPro" id="IPR000792">
    <property type="entry name" value="Tscrpt_reg_LuxR_C"/>
</dbReference>
<keyword evidence="3" id="KW-1185">Reference proteome</keyword>
<dbReference type="PRINTS" id="PR00038">
    <property type="entry name" value="HTHLUXR"/>
</dbReference>
<evidence type="ECO:0000313" key="3">
    <source>
        <dbReference type="Proteomes" id="UP000283479"/>
    </source>
</evidence>
<evidence type="ECO:0000259" key="1">
    <source>
        <dbReference type="PROSITE" id="PS50043"/>
    </source>
</evidence>
<proteinExistence type="predicted"/>
<gene>
    <name evidence="2" type="ORF">EGT50_16840</name>
</gene>
<evidence type="ECO:0000313" key="2">
    <source>
        <dbReference type="EMBL" id="RVW00272.1"/>
    </source>
</evidence>
<dbReference type="PROSITE" id="PS50043">
    <property type="entry name" value="HTH_LUXR_2"/>
    <property type="match status" value="1"/>
</dbReference>
<sequence length="776" mass="85930">MAHAVRGKLGNLPQDLTSFVGRRREVTEARRLLAGSRLVTLTGIAGVGKTRLALRVATDAQRAFDDGVWLVEFGERREPQLVPERVAAALGLREQSAVPTMQFLTDYMSTRNTLLILDNCEHLIDAIAKLAETLLRASPELRILATSREPLAIGGEAVLRVPPLTFPSPEESMKPRALAQYEAVNLFTERAAAAVPGFELNESNREQVVAICSELDGLPLSIELAAARLRAMSIDQILELLTDRFRLLTGGSRAAPDRQQTLRMSIDWSHDLCTPTEQQMWRRLSIFSHGFELDAAEAIAAPDLTPTYLLDVVAALVDKSILIREEHDGVVRYRLLKTLRDYGRQRLHEAGEYANLRRQHRDWYQELVWRADHEWIGPNQTVWIGRIDRERPNLHDALEYCMTEPGEAEDGLRIAYSMYRFWSSRGLLNEGRLWLGRTLAAQGGEPTPDRAKALFAGISLAANQGDVQAGEELVAEAYKIAARLEDPEIDVVVALGDSILALFAGDTQKTMRLCNEILDTVRAGPDRSLHIQTLLALTMGAAVLGERREAVEYSDEVTAITTACGESIYRSYALSFRGLALWRSEPDDTLPLFKQALQLSEGVDDLLGVAIGTEGLAWTTTLRHEYWRAAVLLGAAESLWLAVGYESMGIKKLHSNRGESRTQLLRALGPRTFDSAVNLGAGLTLSEIVTFAIEDRLPEESSAERSSTDLTPREQEVAELVARGMTNKAIADQLVISQRTAQGHVEHILAKLAFNSRTQIAAWVIEQGKDAQNDAV</sequence>
<dbReference type="Pfam" id="PF25872">
    <property type="entry name" value="HTH_77"/>
    <property type="match status" value="1"/>
</dbReference>
<dbReference type="GO" id="GO:0006355">
    <property type="term" value="P:regulation of DNA-templated transcription"/>
    <property type="evidence" value="ECO:0007669"/>
    <property type="project" value="InterPro"/>
</dbReference>
<dbReference type="GO" id="GO:0003677">
    <property type="term" value="F:DNA binding"/>
    <property type="evidence" value="ECO:0007669"/>
    <property type="project" value="InterPro"/>
</dbReference>
<dbReference type="AlphaFoldDB" id="A0A3S3A206"/>
<dbReference type="InterPro" id="IPR027417">
    <property type="entry name" value="P-loop_NTPase"/>
</dbReference>
<dbReference type="PANTHER" id="PTHR47691">
    <property type="entry name" value="REGULATOR-RELATED"/>
    <property type="match status" value="1"/>
</dbReference>
<dbReference type="PRINTS" id="PR00364">
    <property type="entry name" value="DISEASERSIST"/>
</dbReference>
<dbReference type="InterPro" id="IPR049945">
    <property type="entry name" value="AAA_22"/>
</dbReference>
<dbReference type="Gene3D" id="1.25.40.10">
    <property type="entry name" value="Tetratricopeptide repeat domain"/>
    <property type="match status" value="1"/>
</dbReference>
<name>A0A3S3A206_9NOCA</name>
<dbReference type="InterPro" id="IPR011990">
    <property type="entry name" value="TPR-like_helical_dom_sf"/>
</dbReference>